<dbReference type="EMBL" id="JAUIZM010000001">
    <property type="protein sequence ID" value="KAK1401288.1"/>
    <property type="molecule type" value="Genomic_DNA"/>
</dbReference>
<dbReference type="SUPFAM" id="SSF48403">
    <property type="entry name" value="Ankyrin repeat"/>
    <property type="match status" value="2"/>
</dbReference>
<evidence type="ECO:0000256" key="2">
    <source>
        <dbReference type="ARBA" id="ARBA00023043"/>
    </source>
</evidence>
<proteinExistence type="predicted"/>
<sequence length="494" mass="55420">MDSNLYNTVAKDDVVVLREIEGGGLTVADQLTPTKSTVLHLACQYGSFSCVEHILETHQSLLLKINSRGETALHLAAKQGNIGVVGALLSSARFLDQQQNNPQNSTVVQALIRTPDKELETALHGAVRYNRNDVVGLLVGEDPRHVHPQNKHNESPLYLASIRCYADIIRTIFNKCEWPDIGSAEGRRVLHAMFGGPEGRTALHAALLDEGGLACVKVLLNKNKALTKVVDNYGWTAYHYVAYNNLDTIVEALVGDGADKSVAYLQDNEYKRTALHVAACKGNLRVLKKLIEYFPDSWEIEDGSGRNIFHIAVEQNRKEVIDFIMSRGFETSNNLMTKRDNNGNTPLHMIAKLGCYVPQLMGQTWDVDWEVLDSKNLTPLDVLHSEQEKHTLADQLMVRQSLIKAKVKKHWRLWRTLKEPDAEFGRRIVKHSEKTNNEQVEECWKAINSHMIACQLELIVFLTAAMNFCSVIAMMVAFSTRTYAVVTSYSDLEP</sequence>
<dbReference type="InterPro" id="IPR036770">
    <property type="entry name" value="Ankyrin_rpt-contain_sf"/>
</dbReference>
<reference evidence="5" key="1">
    <citation type="submission" date="2023-02" db="EMBL/GenBank/DDBJ databases">
        <title>Genome of toxic invasive species Heracleum sosnowskyi carries increased number of genes despite the absence of recent whole-genome duplications.</title>
        <authorList>
            <person name="Schelkunov M."/>
            <person name="Shtratnikova V."/>
            <person name="Makarenko M."/>
            <person name="Klepikova A."/>
            <person name="Omelchenko D."/>
            <person name="Novikova G."/>
            <person name="Obukhova E."/>
            <person name="Bogdanov V."/>
            <person name="Penin A."/>
            <person name="Logacheva M."/>
        </authorList>
    </citation>
    <scope>NUCLEOTIDE SEQUENCE</scope>
    <source>
        <strain evidence="5">Hsosn_3</strain>
        <tissue evidence="5">Leaf</tissue>
    </source>
</reference>
<name>A0AAD8JCF6_9APIA</name>
<dbReference type="PANTHER" id="PTHR24186:SF50">
    <property type="entry name" value="ANKYRIN REPEAT-CONTAINING PROTEIN ITN1-LIKE ISOFORM X1"/>
    <property type="match status" value="1"/>
</dbReference>
<accession>A0AAD8JCF6</accession>
<keyword evidence="4" id="KW-0472">Membrane</keyword>
<gene>
    <name evidence="5" type="ORF">POM88_000893</name>
</gene>
<evidence type="ECO:0000256" key="1">
    <source>
        <dbReference type="ARBA" id="ARBA00022737"/>
    </source>
</evidence>
<dbReference type="Proteomes" id="UP001237642">
    <property type="component" value="Unassembled WGS sequence"/>
</dbReference>
<dbReference type="SMART" id="SM00248">
    <property type="entry name" value="ANK"/>
    <property type="match status" value="8"/>
</dbReference>
<dbReference type="GO" id="GO:0005886">
    <property type="term" value="C:plasma membrane"/>
    <property type="evidence" value="ECO:0007669"/>
    <property type="project" value="TreeGrafter"/>
</dbReference>
<evidence type="ECO:0000313" key="5">
    <source>
        <dbReference type="EMBL" id="KAK1401288.1"/>
    </source>
</evidence>
<evidence type="ECO:0000256" key="3">
    <source>
        <dbReference type="PROSITE-ProRule" id="PRU00023"/>
    </source>
</evidence>
<keyword evidence="6" id="KW-1185">Reference proteome</keyword>
<evidence type="ECO:0000313" key="6">
    <source>
        <dbReference type="Proteomes" id="UP001237642"/>
    </source>
</evidence>
<feature type="repeat" description="ANK" evidence="3">
    <location>
        <begin position="68"/>
        <end position="100"/>
    </location>
</feature>
<keyword evidence="4" id="KW-1133">Transmembrane helix</keyword>
<keyword evidence="1" id="KW-0677">Repeat</keyword>
<reference evidence="5" key="2">
    <citation type="submission" date="2023-05" db="EMBL/GenBank/DDBJ databases">
        <authorList>
            <person name="Schelkunov M.I."/>
        </authorList>
    </citation>
    <scope>NUCLEOTIDE SEQUENCE</scope>
    <source>
        <strain evidence="5">Hsosn_3</strain>
        <tissue evidence="5">Leaf</tissue>
    </source>
</reference>
<dbReference type="PRINTS" id="PR01415">
    <property type="entry name" value="ANKYRIN"/>
</dbReference>
<evidence type="ECO:0000256" key="4">
    <source>
        <dbReference type="SAM" id="Phobius"/>
    </source>
</evidence>
<dbReference type="PROSITE" id="PS50297">
    <property type="entry name" value="ANK_REP_REGION"/>
    <property type="match status" value="1"/>
</dbReference>
<dbReference type="Gene3D" id="1.25.40.20">
    <property type="entry name" value="Ankyrin repeat-containing domain"/>
    <property type="match status" value="2"/>
</dbReference>
<dbReference type="InterPro" id="IPR002110">
    <property type="entry name" value="Ankyrin_rpt"/>
</dbReference>
<comment type="caution">
    <text evidence="5">The sequence shown here is derived from an EMBL/GenBank/DDBJ whole genome shotgun (WGS) entry which is preliminary data.</text>
</comment>
<dbReference type="PROSITE" id="PS50088">
    <property type="entry name" value="ANK_REPEAT"/>
    <property type="match status" value="1"/>
</dbReference>
<feature type="transmembrane region" description="Helical" evidence="4">
    <location>
        <begin position="458"/>
        <end position="478"/>
    </location>
</feature>
<keyword evidence="4" id="KW-0812">Transmembrane</keyword>
<keyword evidence="2 3" id="KW-0040">ANK repeat</keyword>
<dbReference type="AlphaFoldDB" id="A0AAD8JCF6"/>
<protein>
    <submittedName>
        <fullName evidence="5">Uncharacterized protein</fullName>
    </submittedName>
</protein>
<dbReference type="PANTHER" id="PTHR24186">
    <property type="entry name" value="PROTEIN PHOSPHATASE 1 REGULATORY SUBUNIT"/>
    <property type="match status" value="1"/>
</dbReference>
<dbReference type="Pfam" id="PF12796">
    <property type="entry name" value="Ank_2"/>
    <property type="match status" value="3"/>
</dbReference>
<organism evidence="5 6">
    <name type="scientific">Heracleum sosnowskyi</name>
    <dbReference type="NCBI Taxonomy" id="360622"/>
    <lineage>
        <taxon>Eukaryota</taxon>
        <taxon>Viridiplantae</taxon>
        <taxon>Streptophyta</taxon>
        <taxon>Embryophyta</taxon>
        <taxon>Tracheophyta</taxon>
        <taxon>Spermatophyta</taxon>
        <taxon>Magnoliopsida</taxon>
        <taxon>eudicotyledons</taxon>
        <taxon>Gunneridae</taxon>
        <taxon>Pentapetalae</taxon>
        <taxon>asterids</taxon>
        <taxon>campanulids</taxon>
        <taxon>Apiales</taxon>
        <taxon>Apiaceae</taxon>
        <taxon>Apioideae</taxon>
        <taxon>apioid superclade</taxon>
        <taxon>Tordylieae</taxon>
        <taxon>Tordyliinae</taxon>
        <taxon>Heracleum</taxon>
    </lineage>
</organism>